<dbReference type="EMBL" id="SORE01000008">
    <property type="protein sequence ID" value="TDY50894.1"/>
    <property type="molecule type" value="Genomic_DNA"/>
</dbReference>
<proteinExistence type="predicted"/>
<dbReference type="PRINTS" id="PR00111">
    <property type="entry name" value="ABHYDROLASE"/>
</dbReference>
<dbReference type="InterPro" id="IPR000073">
    <property type="entry name" value="AB_hydrolase_1"/>
</dbReference>
<evidence type="ECO:0000259" key="1">
    <source>
        <dbReference type="Pfam" id="PF00561"/>
    </source>
</evidence>
<feature type="domain" description="AB hydrolase-1" evidence="1">
    <location>
        <begin position="23"/>
        <end position="247"/>
    </location>
</feature>
<keyword evidence="3" id="KW-1185">Reference proteome</keyword>
<comment type="caution">
    <text evidence="2">The sequence shown here is derived from an EMBL/GenBank/DDBJ whole genome shotgun (WGS) entry which is preliminary data.</text>
</comment>
<gene>
    <name evidence="2" type="ORF">BX592_108131</name>
</gene>
<name>A0A4R8LTG9_9BURK</name>
<dbReference type="RefSeq" id="WP_134192129.1">
    <property type="nucleotide sequence ID" value="NZ_JBHLUW010000003.1"/>
</dbReference>
<protein>
    <submittedName>
        <fullName evidence="2">3-oxoadipate enol-lactonase</fullName>
    </submittedName>
</protein>
<reference evidence="2 3" key="1">
    <citation type="submission" date="2019-03" db="EMBL/GenBank/DDBJ databases">
        <title>Genomic Encyclopedia of Type Strains, Phase III (KMG-III): the genomes of soil and plant-associated and newly described type strains.</title>
        <authorList>
            <person name="Whitman W."/>
        </authorList>
    </citation>
    <scope>NUCLEOTIDE SEQUENCE [LARGE SCALE GENOMIC DNA]</scope>
    <source>
        <strain evidence="2 3">LMG 29544</strain>
    </source>
</reference>
<dbReference type="Gene3D" id="3.40.50.1820">
    <property type="entry name" value="alpha/beta hydrolase"/>
    <property type="match status" value="1"/>
</dbReference>
<evidence type="ECO:0000313" key="2">
    <source>
        <dbReference type="EMBL" id="TDY50894.1"/>
    </source>
</evidence>
<dbReference type="PANTHER" id="PTHR43798">
    <property type="entry name" value="MONOACYLGLYCEROL LIPASE"/>
    <property type="match status" value="1"/>
</dbReference>
<sequence length="268" mass="28355">MIRLADTNGIQTRYTLTGKAGAPVVVLSHGLAADLSMWKPQIDALSRSFTVLAYDIRGHGGSGATPGDYTLELLAHDVLALLDTLDIDQAHYVGLSLGGMIGQQLGITHGARLASLTLCATTSDAPKASWDARIVEARQIGVTPLVEATVDRYVTPAFKQAHPALIEQMRAMVLGTSLAGYAGCAAAIRDMTLAEGLSRIAVPTLVIAGEADTSTPLPVLERIARSIPGAELQTIPDAAHMPTLERPDLCNPLLERFLLAHSRGQSTY</sequence>
<dbReference type="NCBIfam" id="TIGR02427">
    <property type="entry name" value="protocat_pcaD"/>
    <property type="match status" value="1"/>
</dbReference>
<dbReference type="OrthoDB" id="9793083at2"/>
<evidence type="ECO:0000313" key="3">
    <source>
        <dbReference type="Proteomes" id="UP000295509"/>
    </source>
</evidence>
<dbReference type="InterPro" id="IPR050266">
    <property type="entry name" value="AB_hydrolase_sf"/>
</dbReference>
<organism evidence="2 3">
    <name type="scientific">Paraburkholderia rhizosphaerae</name>
    <dbReference type="NCBI Taxonomy" id="480658"/>
    <lineage>
        <taxon>Bacteria</taxon>
        <taxon>Pseudomonadati</taxon>
        <taxon>Pseudomonadota</taxon>
        <taxon>Betaproteobacteria</taxon>
        <taxon>Burkholderiales</taxon>
        <taxon>Burkholderiaceae</taxon>
        <taxon>Paraburkholderia</taxon>
    </lineage>
</organism>
<dbReference type="InterPro" id="IPR026968">
    <property type="entry name" value="PcaD/CatD"/>
</dbReference>
<dbReference type="PANTHER" id="PTHR43798:SF29">
    <property type="entry name" value="AB HYDROLASE-1 DOMAIN-CONTAINING PROTEIN"/>
    <property type="match status" value="1"/>
</dbReference>
<accession>A0A4R8LTG9</accession>
<dbReference type="Proteomes" id="UP000295509">
    <property type="component" value="Unassembled WGS sequence"/>
</dbReference>
<dbReference type="Pfam" id="PF00561">
    <property type="entry name" value="Abhydrolase_1"/>
    <property type="match status" value="1"/>
</dbReference>
<dbReference type="InterPro" id="IPR029058">
    <property type="entry name" value="AB_hydrolase_fold"/>
</dbReference>
<dbReference type="GO" id="GO:0047570">
    <property type="term" value="F:3-oxoadipate enol-lactonase activity"/>
    <property type="evidence" value="ECO:0007669"/>
    <property type="project" value="InterPro"/>
</dbReference>
<dbReference type="GO" id="GO:0042952">
    <property type="term" value="P:beta-ketoadipate pathway"/>
    <property type="evidence" value="ECO:0007669"/>
    <property type="project" value="InterPro"/>
</dbReference>
<dbReference type="AlphaFoldDB" id="A0A4R8LTG9"/>
<dbReference type="SUPFAM" id="SSF53474">
    <property type="entry name" value="alpha/beta-Hydrolases"/>
    <property type="match status" value="1"/>
</dbReference>